<feature type="transmembrane region" description="Helical" evidence="9">
    <location>
        <begin position="51"/>
        <end position="68"/>
    </location>
</feature>
<evidence type="ECO:0000256" key="4">
    <source>
        <dbReference type="ARBA" id="ARBA00022989"/>
    </source>
</evidence>
<dbReference type="OrthoDB" id="9591484at2759"/>
<organism evidence="11 12">
    <name type="scientific">Trichechus manatus latirostris</name>
    <name type="common">Florida manatee</name>
    <dbReference type="NCBI Taxonomy" id="127582"/>
    <lineage>
        <taxon>Eukaryota</taxon>
        <taxon>Metazoa</taxon>
        <taxon>Chordata</taxon>
        <taxon>Craniata</taxon>
        <taxon>Vertebrata</taxon>
        <taxon>Euteleostomi</taxon>
        <taxon>Mammalia</taxon>
        <taxon>Eutheria</taxon>
        <taxon>Afrotheria</taxon>
        <taxon>Sirenia</taxon>
        <taxon>Trichechidae</taxon>
        <taxon>Trichechus</taxon>
    </lineage>
</organism>
<reference evidence="12" key="1">
    <citation type="submission" date="2025-08" db="UniProtKB">
        <authorList>
            <consortium name="RefSeq"/>
        </authorList>
    </citation>
    <scope>IDENTIFICATION</scope>
</reference>
<feature type="transmembrane region" description="Helical" evidence="9">
    <location>
        <begin position="20"/>
        <end position="39"/>
    </location>
</feature>
<dbReference type="SUPFAM" id="SSF81321">
    <property type="entry name" value="Family A G protein-coupled receptor-like"/>
    <property type="match status" value="1"/>
</dbReference>
<dbReference type="AlphaFoldDB" id="A0A2Y9R5L8"/>
<dbReference type="GO" id="GO:0004930">
    <property type="term" value="F:G protein-coupled receptor activity"/>
    <property type="evidence" value="ECO:0007669"/>
    <property type="project" value="UniProtKB-KW"/>
</dbReference>
<dbReference type="PROSITE" id="PS50262">
    <property type="entry name" value="G_PROTEIN_RECEP_F1_2"/>
    <property type="match status" value="1"/>
</dbReference>
<evidence type="ECO:0000256" key="2">
    <source>
        <dbReference type="ARBA" id="ARBA00022475"/>
    </source>
</evidence>
<feature type="transmembrane region" description="Helical" evidence="9">
    <location>
        <begin position="156"/>
        <end position="184"/>
    </location>
</feature>
<dbReference type="PANTHER" id="PTHR48018">
    <property type="entry name" value="OLFACTORY RECEPTOR"/>
    <property type="match status" value="1"/>
</dbReference>
<comment type="subcellular location">
    <subcellularLocation>
        <location evidence="1">Cell membrane</location>
        <topology evidence="1">Multi-pass membrane protein</topology>
    </subcellularLocation>
</comment>
<dbReference type="FunFam" id="1.20.1070.10:FF:000015">
    <property type="entry name" value="Olfactory receptor"/>
    <property type="match status" value="1"/>
</dbReference>
<dbReference type="GO" id="GO:0004984">
    <property type="term" value="F:olfactory receptor activity"/>
    <property type="evidence" value="ECO:0007669"/>
    <property type="project" value="InterPro"/>
</dbReference>
<keyword evidence="8" id="KW-0807">Transducer</keyword>
<proteinExistence type="predicted"/>
<dbReference type="Pfam" id="PF13853">
    <property type="entry name" value="7tm_4"/>
    <property type="match status" value="1"/>
</dbReference>
<evidence type="ECO:0000256" key="8">
    <source>
        <dbReference type="ARBA" id="ARBA00023224"/>
    </source>
</evidence>
<dbReference type="Proteomes" id="UP000248480">
    <property type="component" value="Unplaced"/>
</dbReference>
<evidence type="ECO:0000256" key="1">
    <source>
        <dbReference type="ARBA" id="ARBA00004651"/>
    </source>
</evidence>
<dbReference type="InterPro" id="IPR000725">
    <property type="entry name" value="Olfact_rcpt"/>
</dbReference>
<dbReference type="InterPro" id="IPR017452">
    <property type="entry name" value="GPCR_Rhodpsn_7TM"/>
</dbReference>
<dbReference type="Gene3D" id="1.20.1070.10">
    <property type="entry name" value="Rhodopsin 7-helix transmembrane proteins"/>
    <property type="match status" value="1"/>
</dbReference>
<sequence>MGNLSLINLICLNSHLHTPMYFFLFNVSFIDLCHSFVITPKMLMSYISERNIISFAECMTPLFFYFFFVNSEHYVLTAMTYDHYVAICKPLLYTVTMSSKVCSLLMFGSYMVGFAGSMVHTRCMIRLIFCDSNILNRYMCDTFPFLQLSCSSTYDLVVSIIVGTVVIASSLIIFLSYALILFNVLHMSSSKGWSKAFSTCGSHIITVGLFYGFQMLTHVKPSSTGSVDQGKFF</sequence>
<name>A0A2Y9R5L8_TRIMA</name>
<accession>A0A2Y9R5L8</accession>
<feature type="domain" description="G-protein coupled receptors family 1 profile" evidence="10">
    <location>
        <begin position="2"/>
        <end position="233"/>
    </location>
</feature>
<dbReference type="GO" id="GO:0005886">
    <property type="term" value="C:plasma membrane"/>
    <property type="evidence" value="ECO:0007669"/>
    <property type="project" value="UniProtKB-SubCell"/>
</dbReference>
<evidence type="ECO:0000256" key="3">
    <source>
        <dbReference type="ARBA" id="ARBA00022692"/>
    </source>
</evidence>
<keyword evidence="5" id="KW-0297">G-protein coupled receptor</keyword>
<evidence type="ECO:0000256" key="6">
    <source>
        <dbReference type="ARBA" id="ARBA00023136"/>
    </source>
</evidence>
<evidence type="ECO:0000256" key="9">
    <source>
        <dbReference type="SAM" id="Phobius"/>
    </source>
</evidence>
<keyword evidence="2" id="KW-1003">Cell membrane</keyword>
<evidence type="ECO:0000313" key="12">
    <source>
        <dbReference type="RefSeq" id="XP_023589792.1"/>
    </source>
</evidence>
<evidence type="ECO:0000256" key="5">
    <source>
        <dbReference type="ARBA" id="ARBA00023040"/>
    </source>
</evidence>
<keyword evidence="11" id="KW-1185">Reference proteome</keyword>
<evidence type="ECO:0000313" key="11">
    <source>
        <dbReference type="Proteomes" id="UP000248480"/>
    </source>
</evidence>
<dbReference type="RefSeq" id="XP_023589792.1">
    <property type="nucleotide sequence ID" value="XM_023734024.1"/>
</dbReference>
<gene>
    <name evidence="12" type="primary">LOC101359372</name>
</gene>
<dbReference type="PRINTS" id="PR00245">
    <property type="entry name" value="OLFACTORYR"/>
</dbReference>
<dbReference type="STRING" id="127582.A0A2Y9R5L8"/>
<dbReference type="GeneID" id="101359372"/>
<keyword evidence="6 9" id="KW-0472">Membrane</keyword>
<protein>
    <submittedName>
        <fullName evidence="12">Olfactory receptor 143-like</fullName>
    </submittedName>
</protein>
<evidence type="ECO:0000259" key="10">
    <source>
        <dbReference type="PROSITE" id="PS50262"/>
    </source>
</evidence>
<keyword evidence="4 9" id="KW-1133">Transmembrane helix</keyword>
<keyword evidence="7" id="KW-0675">Receptor</keyword>
<feature type="transmembrane region" description="Helical" evidence="9">
    <location>
        <begin position="196"/>
        <end position="213"/>
    </location>
</feature>
<dbReference type="KEGG" id="tmu:101359372"/>
<keyword evidence="3 9" id="KW-0812">Transmembrane</keyword>
<evidence type="ECO:0000256" key="7">
    <source>
        <dbReference type="ARBA" id="ARBA00023170"/>
    </source>
</evidence>
<dbReference type="InParanoid" id="A0A2Y9R5L8"/>